<dbReference type="AlphaFoldDB" id="A0A4C1ZWF4"/>
<sequence length="132" mass="14588">MESYALLLIDAAMKERPPNPVLNALSCMYLRPVRSVQVGRDGRTDMPAILQGFRFLIGHNGTPKTNSKVPTDHVVTGVEKICRGGLAIRIELNESRLTIQINTAILDGKVGKDRPRKCQVDHIGGILKRAKF</sequence>
<reference evidence="1 2" key="1">
    <citation type="journal article" date="2019" name="Commun. Biol.">
        <title>The bagworm genome reveals a unique fibroin gene that provides high tensile strength.</title>
        <authorList>
            <person name="Kono N."/>
            <person name="Nakamura H."/>
            <person name="Ohtoshi R."/>
            <person name="Tomita M."/>
            <person name="Numata K."/>
            <person name="Arakawa K."/>
        </authorList>
    </citation>
    <scope>NUCLEOTIDE SEQUENCE [LARGE SCALE GENOMIC DNA]</scope>
</reference>
<gene>
    <name evidence="1" type="ORF">EVAR_29395_1</name>
</gene>
<dbReference type="Proteomes" id="UP000299102">
    <property type="component" value="Unassembled WGS sequence"/>
</dbReference>
<comment type="caution">
    <text evidence="1">The sequence shown here is derived from an EMBL/GenBank/DDBJ whole genome shotgun (WGS) entry which is preliminary data.</text>
</comment>
<dbReference type="EMBL" id="BGZK01002126">
    <property type="protein sequence ID" value="GBP90937.1"/>
    <property type="molecule type" value="Genomic_DNA"/>
</dbReference>
<name>A0A4C1ZWF4_EUMVA</name>
<accession>A0A4C1ZWF4</accession>
<evidence type="ECO:0000313" key="2">
    <source>
        <dbReference type="Proteomes" id="UP000299102"/>
    </source>
</evidence>
<proteinExistence type="predicted"/>
<organism evidence="1 2">
    <name type="scientific">Eumeta variegata</name>
    <name type="common">Bagworm moth</name>
    <name type="synonym">Eumeta japonica</name>
    <dbReference type="NCBI Taxonomy" id="151549"/>
    <lineage>
        <taxon>Eukaryota</taxon>
        <taxon>Metazoa</taxon>
        <taxon>Ecdysozoa</taxon>
        <taxon>Arthropoda</taxon>
        <taxon>Hexapoda</taxon>
        <taxon>Insecta</taxon>
        <taxon>Pterygota</taxon>
        <taxon>Neoptera</taxon>
        <taxon>Endopterygota</taxon>
        <taxon>Lepidoptera</taxon>
        <taxon>Glossata</taxon>
        <taxon>Ditrysia</taxon>
        <taxon>Tineoidea</taxon>
        <taxon>Psychidae</taxon>
        <taxon>Oiketicinae</taxon>
        <taxon>Eumeta</taxon>
    </lineage>
</organism>
<evidence type="ECO:0000313" key="1">
    <source>
        <dbReference type="EMBL" id="GBP90937.1"/>
    </source>
</evidence>
<keyword evidence="2" id="KW-1185">Reference proteome</keyword>
<protein>
    <submittedName>
        <fullName evidence="1">Uncharacterized protein</fullName>
    </submittedName>
</protein>